<sequence length="78" mass="9274">MENIYTSRVIFKVLLGGDRVFVISYKIQCLRVLLGDQDDPWYKRDPQGRILVPTYPNTLIIRYTSITRRQLYTPQTCY</sequence>
<evidence type="ECO:0000313" key="1">
    <source>
        <dbReference type="EMBL" id="BAC05641.1"/>
    </source>
</evidence>
<reference evidence="1" key="1">
    <citation type="journal article" date="2002" name="Nature">
        <title>The genome sequence and structure of rice chromosome 1.</title>
        <authorList>
            <person name="Sasaki T."/>
            <person name="Matsumoto T."/>
            <person name="Yamamoto K."/>
            <person name="Sakata K."/>
            <person name="Baba T."/>
            <person name="Katayose Y."/>
            <person name="Wu J."/>
            <person name="Niimura Y."/>
            <person name="Cheng Z."/>
            <person name="Nagamura Y."/>
            <person name="Antonio B.A."/>
            <person name="Kanamori H."/>
            <person name="Hosokawa S."/>
            <person name="Masukawa M."/>
            <person name="Arikawa K."/>
            <person name="Chiden Y."/>
            <person name="Hayashi M."/>
            <person name="Okamoto M."/>
            <person name="Ando T."/>
            <person name="Aoki H."/>
            <person name="Arita K."/>
            <person name="Hamada M."/>
            <person name="Harada C."/>
            <person name="Hijishita S."/>
            <person name="Honda M."/>
            <person name="Ichikawa Y."/>
            <person name="Idonuma A."/>
            <person name="Iijima M."/>
            <person name="Ikeda M."/>
            <person name="Ikeno M."/>
            <person name="Itoh S."/>
            <person name="Itoh T."/>
            <person name="Itoh Y."/>
            <person name="Itoh Y."/>
            <person name="Iwabuchi A."/>
            <person name="Kamiya K."/>
            <person name="Karasawa W."/>
            <person name="Katagiri S."/>
            <person name="Kikuta A."/>
            <person name="Kobayashi N."/>
            <person name="Kono I."/>
            <person name="Machita K."/>
            <person name="Maehara T."/>
            <person name="Mizuno H."/>
            <person name="Mizubayashi T."/>
            <person name="Mukai Y."/>
            <person name="Nagasaki H."/>
            <person name="Nakashima M."/>
            <person name="Nakama Y."/>
            <person name="Nakamichi Y."/>
            <person name="Nakamura M."/>
            <person name="Namiki N."/>
            <person name="Negishi M."/>
            <person name="Ohta I."/>
            <person name="Ono N."/>
            <person name="Saji S."/>
            <person name="Sakai K."/>
            <person name="Shibata M."/>
            <person name="Shimokawa T."/>
            <person name="Shomura A."/>
            <person name="Song J."/>
            <person name="Takazaki Y."/>
            <person name="Terasawa K."/>
            <person name="Tsuji K."/>
            <person name="Waki K."/>
            <person name="Yamagata H."/>
            <person name="Yamane H."/>
            <person name="Yoshiki S."/>
            <person name="Yoshihara R."/>
            <person name="Yukawa K."/>
            <person name="Zhong H."/>
            <person name="Iwama H."/>
            <person name="Endo T."/>
            <person name="Ito H."/>
            <person name="Hahn J.H."/>
            <person name="Kim H.I."/>
            <person name="Eun M.Y."/>
            <person name="Yano M."/>
            <person name="Jiang J."/>
            <person name="Gojobori T."/>
        </authorList>
    </citation>
    <scope>NUCLEOTIDE SEQUENCE</scope>
</reference>
<name>Q7EZP6_ORYSJ</name>
<dbReference type="AlphaFoldDB" id="Q7EZP6"/>
<dbReference type="EMBL" id="AP004611">
    <property type="protein sequence ID" value="BAC05641.1"/>
    <property type="molecule type" value="Genomic_DNA"/>
</dbReference>
<accession>Q7EZP6</accession>
<gene>
    <name evidence="1" type="primary">OJ1005_B10.6</name>
</gene>
<organism evidence="1">
    <name type="scientific">Oryza sativa subsp. japonica</name>
    <name type="common">Rice</name>
    <dbReference type="NCBI Taxonomy" id="39947"/>
    <lineage>
        <taxon>Eukaryota</taxon>
        <taxon>Viridiplantae</taxon>
        <taxon>Streptophyta</taxon>
        <taxon>Embryophyta</taxon>
        <taxon>Tracheophyta</taxon>
        <taxon>Spermatophyta</taxon>
        <taxon>Magnoliopsida</taxon>
        <taxon>Liliopsida</taxon>
        <taxon>Poales</taxon>
        <taxon>Poaceae</taxon>
        <taxon>BOP clade</taxon>
        <taxon>Oryzoideae</taxon>
        <taxon>Oryzeae</taxon>
        <taxon>Oryzinae</taxon>
        <taxon>Oryza</taxon>
        <taxon>Oryza sativa</taxon>
    </lineage>
</organism>
<proteinExistence type="predicted"/>
<protein>
    <submittedName>
        <fullName evidence="1">OJ1005_B10.6 protein</fullName>
    </submittedName>
</protein>